<dbReference type="RefSeq" id="WP_226543285.1">
    <property type="nucleotide sequence ID" value="NZ_CP129013.1"/>
</dbReference>
<dbReference type="EMBL" id="CP129013">
    <property type="protein sequence ID" value="WLR42165.1"/>
    <property type="molecule type" value="Genomic_DNA"/>
</dbReference>
<evidence type="ECO:0000313" key="1">
    <source>
        <dbReference type="EMBL" id="WLR42165.1"/>
    </source>
</evidence>
<reference evidence="1 2" key="1">
    <citation type="submission" date="2023-06" db="EMBL/GenBank/DDBJ databases">
        <title>Five Gram-positive bacteria isolated from mangrove sediments in Shenzhen, Guangdong, China.</title>
        <authorList>
            <person name="Yu S."/>
            <person name="Zheng W."/>
            <person name="Huang Y."/>
        </authorList>
    </citation>
    <scope>NUCLEOTIDE SEQUENCE [LARGE SCALE GENOMIC DNA]</scope>
    <source>
        <strain evidence="1 2">SaN35-3</strain>
    </source>
</reference>
<sequence length="233" mass="27496">MNKPLFSNNLPFLFLCSAKCGSTSLTKWYIAQMGQLGVVKSPNYYRYLTVNQDEVIKSLQKEEKKVYKLTRKPYSRMVSCFFHIIRHPVLWEETGINGEKGLSFIKFLNELSKKDLRRGVANGHIAHQYIEGEKWLIDQYITLENLSSELRQIEIMHNLKHVPIEDLNNRIKYGDSEKEIDENLSDTVFEKDQVTKEIKIFSHKAFYSKEAKELVDHLYSIDFERYNYKKNLV</sequence>
<name>A0ABY9JUQ8_9BACI</name>
<accession>A0ABY9JUQ8</accession>
<dbReference type="Proteomes" id="UP001197974">
    <property type="component" value="Chromosome"/>
</dbReference>
<gene>
    <name evidence="1" type="ORF">LC087_15695</name>
</gene>
<proteinExistence type="predicted"/>
<protein>
    <submittedName>
        <fullName evidence="1">Sulfotransferase family 2 domain-containing protein</fullName>
    </submittedName>
</protein>
<organism evidence="1 2">
    <name type="scientific">Bacillus carboniphilus</name>
    <dbReference type="NCBI Taxonomy" id="86663"/>
    <lineage>
        <taxon>Bacteria</taxon>
        <taxon>Bacillati</taxon>
        <taxon>Bacillota</taxon>
        <taxon>Bacilli</taxon>
        <taxon>Bacillales</taxon>
        <taxon>Bacillaceae</taxon>
        <taxon>Bacillus</taxon>
    </lineage>
</organism>
<evidence type="ECO:0000313" key="2">
    <source>
        <dbReference type="Proteomes" id="UP001197974"/>
    </source>
</evidence>
<keyword evidence="2" id="KW-1185">Reference proteome</keyword>